<dbReference type="RefSeq" id="WP_253783374.1">
    <property type="nucleotide sequence ID" value="NZ_BEWO01000003.1"/>
</dbReference>
<evidence type="ECO:0000259" key="1">
    <source>
        <dbReference type="Pfam" id="PF13403"/>
    </source>
</evidence>
<dbReference type="Gene3D" id="2.170.16.10">
    <property type="entry name" value="Hedgehog/Intein (Hint) domain"/>
    <property type="match status" value="1"/>
</dbReference>
<protein>
    <recommendedName>
        <fullName evidence="1">Hedgehog/Intein (Hint) domain-containing protein</fullName>
    </recommendedName>
</protein>
<dbReference type="EMBL" id="BSNT01000019">
    <property type="protein sequence ID" value="GLQ59315.1"/>
    <property type="molecule type" value="Genomic_DNA"/>
</dbReference>
<name>A0ABQ5WGM0_GLUJA</name>
<accession>A0ABQ5WGM0</accession>
<evidence type="ECO:0000313" key="2">
    <source>
        <dbReference type="EMBL" id="GLQ59315.1"/>
    </source>
</evidence>
<comment type="caution">
    <text evidence="2">The sequence shown here is derived from an EMBL/GenBank/DDBJ whole genome shotgun (WGS) entry which is preliminary data.</text>
</comment>
<evidence type="ECO:0000313" key="3">
    <source>
        <dbReference type="Proteomes" id="UP001156613"/>
    </source>
</evidence>
<feature type="domain" description="Hedgehog/Intein (Hint)" evidence="1">
    <location>
        <begin position="227"/>
        <end position="366"/>
    </location>
</feature>
<proteinExistence type="predicted"/>
<reference evidence="3" key="1">
    <citation type="journal article" date="2019" name="Int. J. Syst. Evol. Microbiol.">
        <title>The Global Catalogue of Microorganisms (GCM) 10K type strain sequencing project: providing services to taxonomists for standard genome sequencing and annotation.</title>
        <authorList>
            <consortium name="The Broad Institute Genomics Platform"/>
            <consortium name="The Broad Institute Genome Sequencing Center for Infectious Disease"/>
            <person name="Wu L."/>
            <person name="Ma J."/>
        </authorList>
    </citation>
    <scope>NUCLEOTIDE SEQUENCE [LARGE SCALE GENOMIC DNA]</scope>
    <source>
        <strain evidence="3">NBRC 3271</strain>
    </source>
</reference>
<dbReference type="InterPro" id="IPR028992">
    <property type="entry name" value="Hedgehog/Intein_dom"/>
</dbReference>
<keyword evidence="3" id="KW-1185">Reference proteome</keyword>
<organism evidence="2 3">
    <name type="scientific">Gluconobacter japonicus</name>
    <dbReference type="NCBI Taxonomy" id="376620"/>
    <lineage>
        <taxon>Bacteria</taxon>
        <taxon>Pseudomonadati</taxon>
        <taxon>Pseudomonadota</taxon>
        <taxon>Alphaproteobacteria</taxon>
        <taxon>Acetobacterales</taxon>
        <taxon>Acetobacteraceae</taxon>
        <taxon>Gluconobacter</taxon>
    </lineage>
</organism>
<dbReference type="InterPro" id="IPR036844">
    <property type="entry name" value="Hint_dom_sf"/>
</dbReference>
<dbReference type="Pfam" id="PF13403">
    <property type="entry name" value="Hint_2"/>
    <property type="match status" value="1"/>
</dbReference>
<dbReference type="Proteomes" id="UP001156613">
    <property type="component" value="Unassembled WGS sequence"/>
</dbReference>
<sequence>MAASLVSVNAGVATVYSSGDLSALAGVSALSSIVVTKNSNTPAGDNVVVDLTSGLAGVSALSSVTVQNGATAKVGGGLLDAGVGTSVTVNGGILDLQGSVIGVKALNGVTVGPAGGEIKIEPTGLSVGVLNLPVTFVDANGNTTTTIPKNFVMDFPSSSSIPATYNSLTNTTTIGDGISLLGIVGAGRTITLSGDPFDLKATGSHFPFTTYYSKSFTQSDGSGGVITCYLAGSMIQTPDGEKAVETLQSGDLVTTYRDGQETVAPLVWTGKARVTVDANLPDDTAGYPVRIIKDALADGVPSRDLLVTAEHCLFLNGAFTPVRMLVNRKSIFYDRSITSYDYFHIETEAHAIIKANGMLTETYLDTGNRYSFRQGGTVIHLGSKPLSWDTDAAAPLSVSQDSVQPLFRQISDRLPLLGVSKSAHQQNLVQDPDFHLVTNTGVVIHKTREVGGRIMFMIPASVKSVHLVSRASSPHETIGPFMDDRRKLGICVGDITFYDSGRSICLTALNDEHAQNGWYGREAGGRRWTNGNALLVLNNRQPNSLGMLAIEVVAGGPYLADSKQEADLVTLSA</sequence>
<gene>
    <name evidence="2" type="ORF">GCM10010937_11180</name>
</gene>
<dbReference type="SUPFAM" id="SSF51294">
    <property type="entry name" value="Hedgehog/intein (Hint) domain"/>
    <property type="match status" value="1"/>
</dbReference>